<dbReference type="GO" id="GO:0016887">
    <property type="term" value="F:ATP hydrolysis activity"/>
    <property type="evidence" value="ECO:0007669"/>
    <property type="project" value="InterPro"/>
</dbReference>
<dbReference type="AlphaFoldDB" id="T1AZ88"/>
<sequence length="534" mass="58427">GNPRARAELRNWAEGWTRPGPPPTRRAAILSGPPGVGKTSAALALAADLRWGVVEMNASDARNADAIQKVAGRAAGLRTLSEGPFDPVHQRTLIVLDEADCLTGRLGEQARKAPAPIGWREYLRGRYGTVDALNVTWGLGKAGAPPAFEGWEAVPRVPGNHRWTALAPAQRDLVDWRGSSRKVDLSDRGGIGAIAELVRTTRQPLLLIVNDERELTRHSAALRTGVARIRFYSISDVDVRTCITRIARREGLAIEGRAIESIVHRAHGDLRAALNDVDAISPLPPGPAQMNVLGNRDLGSDLAFVTEEALTQARFYRSTEVRDRVDATPEDLFPWIEENLPRFSVDAAHRAAAYVPLAHADLYLNRARRWRNYGLWSYASELMTGGVGTRVRDRPGTSTGPAHFPEFLGEMGRSRGARALRESIAGKYGGAFHLSREKVREVGLPFLEDFLRPTSSGPTGAPHRNIQRSLVRDLELTPEEIAYLRHVEPENRAVEELLAPDEETPRAVAAPPRPATASAASASRRDAQRSLGDF</sequence>
<dbReference type="GO" id="GO:0005524">
    <property type="term" value="F:ATP binding"/>
    <property type="evidence" value="ECO:0007669"/>
    <property type="project" value="InterPro"/>
</dbReference>
<evidence type="ECO:0000256" key="2">
    <source>
        <dbReference type="SAM" id="MobiDB-lite"/>
    </source>
</evidence>
<keyword evidence="1" id="KW-0235">DNA replication</keyword>
<feature type="region of interest" description="Disordered" evidence="2">
    <location>
        <begin position="496"/>
        <end position="534"/>
    </location>
</feature>
<feature type="domain" description="AAA+ ATPase" evidence="3">
    <location>
        <begin position="24"/>
        <end position="230"/>
    </location>
</feature>
<accession>T1AZ88</accession>
<dbReference type="InterPro" id="IPR003593">
    <property type="entry name" value="AAA+_ATPase"/>
</dbReference>
<proteinExistence type="predicted"/>
<dbReference type="SUPFAM" id="SSF52540">
    <property type="entry name" value="P-loop containing nucleoside triphosphate hydrolases"/>
    <property type="match status" value="1"/>
</dbReference>
<evidence type="ECO:0000259" key="3">
    <source>
        <dbReference type="SMART" id="SM00382"/>
    </source>
</evidence>
<dbReference type="Gene3D" id="1.10.8.60">
    <property type="match status" value="1"/>
</dbReference>
<protein>
    <submittedName>
        <fullName evidence="4">Replication factor C large subunit</fullName>
    </submittedName>
</protein>
<reference evidence="4" key="1">
    <citation type="submission" date="2013-08" db="EMBL/GenBank/DDBJ databases">
        <authorList>
            <person name="Mendez C."/>
            <person name="Richter M."/>
            <person name="Ferrer M."/>
            <person name="Sanchez J."/>
        </authorList>
    </citation>
    <scope>NUCLEOTIDE SEQUENCE</scope>
</reference>
<dbReference type="Pfam" id="PF00004">
    <property type="entry name" value="AAA"/>
    <property type="match status" value="1"/>
</dbReference>
<evidence type="ECO:0000256" key="1">
    <source>
        <dbReference type="ARBA" id="ARBA00022705"/>
    </source>
</evidence>
<organism evidence="4">
    <name type="scientific">mine drainage metagenome</name>
    <dbReference type="NCBI Taxonomy" id="410659"/>
    <lineage>
        <taxon>unclassified sequences</taxon>
        <taxon>metagenomes</taxon>
        <taxon>ecological metagenomes</taxon>
    </lineage>
</organism>
<feature type="non-terminal residue" evidence="4">
    <location>
        <position position="1"/>
    </location>
</feature>
<dbReference type="InterPro" id="IPR003959">
    <property type="entry name" value="ATPase_AAA_core"/>
</dbReference>
<dbReference type="PANTHER" id="PTHR23389">
    <property type="entry name" value="CHROMOSOME TRANSMISSION FIDELITY FACTOR 18"/>
    <property type="match status" value="1"/>
</dbReference>
<comment type="caution">
    <text evidence="4">The sequence shown here is derived from an EMBL/GenBank/DDBJ whole genome shotgun (WGS) entry which is preliminary data.</text>
</comment>
<gene>
    <name evidence="4" type="ORF">B1B_12342</name>
</gene>
<dbReference type="Gene3D" id="3.40.50.300">
    <property type="entry name" value="P-loop containing nucleotide triphosphate hydrolases"/>
    <property type="match status" value="1"/>
</dbReference>
<evidence type="ECO:0000313" key="4">
    <source>
        <dbReference type="EMBL" id="EQD47430.1"/>
    </source>
</evidence>
<feature type="compositionally biased region" description="Low complexity" evidence="2">
    <location>
        <begin position="506"/>
        <end position="522"/>
    </location>
</feature>
<reference evidence="4" key="2">
    <citation type="journal article" date="2014" name="ISME J.">
        <title>Microbial stratification in low pH oxic and suboxic macroscopic growths along an acid mine drainage.</title>
        <authorList>
            <person name="Mendez-Garcia C."/>
            <person name="Mesa V."/>
            <person name="Sprenger R.R."/>
            <person name="Richter M."/>
            <person name="Diez M.S."/>
            <person name="Solano J."/>
            <person name="Bargiela R."/>
            <person name="Golyshina O.V."/>
            <person name="Manteca A."/>
            <person name="Ramos J.L."/>
            <person name="Gallego J.R."/>
            <person name="Llorente I."/>
            <person name="Martins Dos Santos V.A."/>
            <person name="Jensen O.N."/>
            <person name="Pelaez A.I."/>
            <person name="Sanchez J."/>
            <person name="Ferrer M."/>
        </authorList>
    </citation>
    <scope>NUCLEOTIDE SEQUENCE</scope>
</reference>
<dbReference type="SMART" id="SM00382">
    <property type="entry name" value="AAA"/>
    <property type="match status" value="1"/>
</dbReference>
<name>T1AZ88_9ZZZZ</name>
<dbReference type="EMBL" id="AUZY01008077">
    <property type="protein sequence ID" value="EQD47430.1"/>
    <property type="molecule type" value="Genomic_DNA"/>
</dbReference>
<dbReference type="GO" id="GO:0006260">
    <property type="term" value="P:DNA replication"/>
    <property type="evidence" value="ECO:0007669"/>
    <property type="project" value="UniProtKB-KW"/>
</dbReference>
<dbReference type="PANTHER" id="PTHR23389:SF6">
    <property type="entry name" value="REPLICATION FACTOR C SUBUNIT 1"/>
    <property type="match status" value="1"/>
</dbReference>
<dbReference type="InterPro" id="IPR027417">
    <property type="entry name" value="P-loop_NTPase"/>
</dbReference>